<organism evidence="1 2">
    <name type="scientific">Marmota monax</name>
    <name type="common">Woodchuck</name>
    <dbReference type="NCBI Taxonomy" id="9995"/>
    <lineage>
        <taxon>Eukaryota</taxon>
        <taxon>Metazoa</taxon>
        <taxon>Chordata</taxon>
        <taxon>Craniata</taxon>
        <taxon>Vertebrata</taxon>
        <taxon>Euteleostomi</taxon>
        <taxon>Mammalia</taxon>
        <taxon>Eutheria</taxon>
        <taxon>Euarchontoglires</taxon>
        <taxon>Glires</taxon>
        <taxon>Rodentia</taxon>
        <taxon>Sciuromorpha</taxon>
        <taxon>Sciuridae</taxon>
        <taxon>Xerinae</taxon>
        <taxon>Marmotini</taxon>
        <taxon>Marmota</taxon>
    </lineage>
</organism>
<accession>A0A834PI13</accession>
<dbReference type="AlphaFoldDB" id="A0A834PI13"/>
<evidence type="ECO:0000313" key="2">
    <source>
        <dbReference type="Proteomes" id="UP000662637"/>
    </source>
</evidence>
<comment type="caution">
    <text evidence="1">The sequence shown here is derived from an EMBL/GenBank/DDBJ whole genome shotgun (WGS) entry which is preliminary data.</text>
</comment>
<evidence type="ECO:0000313" key="1">
    <source>
        <dbReference type="EMBL" id="KAF7459858.1"/>
    </source>
</evidence>
<dbReference type="EMBL" id="WJEC01008820">
    <property type="protein sequence ID" value="KAF7459858.1"/>
    <property type="molecule type" value="Genomic_DNA"/>
</dbReference>
<name>A0A834PI13_MARMO</name>
<gene>
    <name evidence="1" type="ORF">GHT09_020037</name>
</gene>
<dbReference type="Proteomes" id="UP000662637">
    <property type="component" value="Unassembled WGS sequence"/>
</dbReference>
<proteinExistence type="predicted"/>
<sequence>MNKECSQPAKSLMHVPEKSKAQSCCLCPYCLVLNMCQRTLSGARDKEVLEEGKGDCGGQATPDRRMPQLSLSWLGLGPWAASPWQLLLLAGASWFLARSLTKIYTFYDNCYRLRCFPQPPRRNWFWGHLGLAQNNEEGMRLVEELGHCFRDVHLWWVGPLYPVLRLVHPKFVAPLLQAPGISPSPDPWPLFPVPVSSPSHLWIGQAEPGKGRYPIKTMALPITGK</sequence>
<reference evidence="1" key="1">
    <citation type="submission" date="2020-08" db="EMBL/GenBank/DDBJ databases">
        <authorList>
            <person name="Shumante A."/>
            <person name="Zimin A.V."/>
            <person name="Puiu D."/>
            <person name="Salzberg S.L."/>
        </authorList>
    </citation>
    <scope>NUCLEOTIDE SEQUENCE</scope>
    <source>
        <strain evidence="1">WC2-LM</strain>
        <tissue evidence="1">Liver</tissue>
    </source>
</reference>
<protein>
    <submittedName>
        <fullName evidence="1">Uncharacterized protein</fullName>
    </submittedName>
</protein>